<dbReference type="Proteomes" id="UP000331127">
    <property type="component" value="Unassembled WGS sequence"/>
</dbReference>
<dbReference type="GO" id="GO:0005886">
    <property type="term" value="C:plasma membrane"/>
    <property type="evidence" value="ECO:0007669"/>
    <property type="project" value="UniProtKB-SubCell"/>
</dbReference>
<organism evidence="9 10">
    <name type="scientific">Acrocarpospora macrocephala</name>
    <dbReference type="NCBI Taxonomy" id="150177"/>
    <lineage>
        <taxon>Bacteria</taxon>
        <taxon>Bacillati</taxon>
        <taxon>Actinomycetota</taxon>
        <taxon>Actinomycetes</taxon>
        <taxon>Streptosporangiales</taxon>
        <taxon>Streptosporangiaceae</taxon>
        <taxon>Acrocarpospora</taxon>
    </lineage>
</organism>
<feature type="transmembrane region" description="Helical" evidence="7">
    <location>
        <begin position="636"/>
        <end position="663"/>
    </location>
</feature>
<sequence>MTSTLAPVWTWLRLDLRGRIRALVLLGLLVAVGSGTVMAAAAGARRGDSAMDRLRAITLPAHAMAQPNQEGFDWDAVRRLPGVAAVGSFLLSDVTLEGLPGAFVSYPSTDKEFTTAMERPVVLAGRVADPARVDEAVVSEPFLTAHRVKLGDTVVALAEGVRQPLRIVGVIRMPILLNNPELSTTIAFAERYHAAMMKGSGGVANAIIRLTGGESALPEFRQAFAKLTGRDDVEILDLAMMARKSAQANTFEAAILGGMALAALVCALALTGQAVTRYVTGSAGNLAVLRVLGLTPRQAVLAAAAGPGLAALGGCAAGTAAALAVSPLFPIGGAGGVEPHPGVRADWVVFGAVAAIMVLVAVGAAGFAVRYGLAAEVAQRPAAVRHRRSALVRVVDRLGLPVPVGLGVRFALESGSRSSLSARPALASAVVGVLGVVAALTFRAGAVDAYDDLARFGQTFQLTAWAGWDGRDFAPAPLATWAQDPDVLAVNDARIGVGTVGATSVTLYTYARPFPVVVLAGRMPTAPDEIALAPDSARDSSSKVGNIITLKARATSRLTVTGIVFVPEGPHNGYAAGGWVTGAGYQRLFPDNFFKFHQILLALRAGADPAAVTQRLATQFEPPLKPIQHTQISNILILPLAFGAFLALLALGVNGHTLATGIHRRRHAIATMRALGLTPRQCRQAIFTQATTVATIGLLFGIPLGLALGRILWRVVTDITPLWYAPPFALPTTLLLIPTALTLTTLLAIHPIRRVTRYSVSTCLRAA</sequence>
<dbReference type="RefSeq" id="WP_155361190.1">
    <property type="nucleotide sequence ID" value="NZ_BAAAHL010000043.1"/>
</dbReference>
<keyword evidence="2" id="KW-1003">Cell membrane</keyword>
<feature type="transmembrane region" description="Helical" evidence="7">
    <location>
        <begin position="300"/>
        <end position="327"/>
    </location>
</feature>
<evidence type="ECO:0000256" key="7">
    <source>
        <dbReference type="SAM" id="Phobius"/>
    </source>
</evidence>
<keyword evidence="10" id="KW-1185">Reference proteome</keyword>
<dbReference type="PANTHER" id="PTHR30572">
    <property type="entry name" value="MEMBRANE COMPONENT OF TRANSPORTER-RELATED"/>
    <property type="match status" value="1"/>
</dbReference>
<dbReference type="GO" id="GO:0022857">
    <property type="term" value="F:transmembrane transporter activity"/>
    <property type="evidence" value="ECO:0007669"/>
    <property type="project" value="TreeGrafter"/>
</dbReference>
<evidence type="ECO:0000259" key="8">
    <source>
        <dbReference type="Pfam" id="PF02687"/>
    </source>
</evidence>
<evidence type="ECO:0000256" key="6">
    <source>
        <dbReference type="ARBA" id="ARBA00038076"/>
    </source>
</evidence>
<evidence type="ECO:0000256" key="4">
    <source>
        <dbReference type="ARBA" id="ARBA00022989"/>
    </source>
</evidence>
<comment type="caution">
    <text evidence="9">The sequence shown here is derived from an EMBL/GenBank/DDBJ whole genome shotgun (WGS) entry which is preliminary data.</text>
</comment>
<dbReference type="AlphaFoldDB" id="A0A5M3X7G4"/>
<keyword evidence="5 7" id="KW-0472">Membrane</keyword>
<evidence type="ECO:0000256" key="2">
    <source>
        <dbReference type="ARBA" id="ARBA00022475"/>
    </source>
</evidence>
<evidence type="ECO:0000256" key="5">
    <source>
        <dbReference type="ARBA" id="ARBA00023136"/>
    </source>
</evidence>
<feature type="domain" description="ABC3 transporter permease C-terminal" evidence="8">
    <location>
        <begin position="259"/>
        <end position="371"/>
    </location>
</feature>
<feature type="transmembrane region" description="Helical" evidence="7">
    <location>
        <begin position="20"/>
        <end position="44"/>
    </location>
</feature>
<comment type="similarity">
    <text evidence="6">Belongs to the ABC-4 integral membrane protein family.</text>
</comment>
<feature type="transmembrane region" description="Helical" evidence="7">
    <location>
        <begin position="425"/>
        <end position="446"/>
    </location>
</feature>
<evidence type="ECO:0000256" key="1">
    <source>
        <dbReference type="ARBA" id="ARBA00004651"/>
    </source>
</evidence>
<gene>
    <name evidence="9" type="ORF">Amac_097170</name>
</gene>
<feature type="transmembrane region" description="Helical" evidence="7">
    <location>
        <begin position="347"/>
        <end position="369"/>
    </location>
</feature>
<keyword evidence="3 7" id="KW-0812">Transmembrane</keyword>
<dbReference type="OrthoDB" id="5180329at2"/>
<feature type="transmembrane region" description="Helical" evidence="7">
    <location>
        <begin position="728"/>
        <end position="749"/>
    </location>
</feature>
<reference evidence="9 10" key="1">
    <citation type="submission" date="2019-10" db="EMBL/GenBank/DDBJ databases">
        <title>Whole genome shotgun sequence of Acrocarpospora macrocephala NBRC 16266.</title>
        <authorList>
            <person name="Ichikawa N."/>
            <person name="Kimura A."/>
            <person name="Kitahashi Y."/>
            <person name="Komaki H."/>
            <person name="Oguchi A."/>
        </authorList>
    </citation>
    <scope>NUCLEOTIDE SEQUENCE [LARGE SCALE GENOMIC DNA]</scope>
    <source>
        <strain evidence="9 10">NBRC 16266</strain>
    </source>
</reference>
<dbReference type="InterPro" id="IPR003838">
    <property type="entry name" value="ABC3_permease_C"/>
</dbReference>
<name>A0A5M3X7G4_9ACTN</name>
<feature type="transmembrane region" description="Helical" evidence="7">
    <location>
        <begin position="684"/>
        <end position="708"/>
    </location>
</feature>
<evidence type="ECO:0000313" key="10">
    <source>
        <dbReference type="Proteomes" id="UP000331127"/>
    </source>
</evidence>
<evidence type="ECO:0000313" key="9">
    <source>
        <dbReference type="EMBL" id="GES16119.1"/>
    </source>
</evidence>
<accession>A0A5M3X7G4</accession>
<dbReference type="Pfam" id="PF02687">
    <property type="entry name" value="FtsX"/>
    <property type="match status" value="2"/>
</dbReference>
<keyword evidence="4 7" id="KW-1133">Transmembrane helix</keyword>
<protein>
    <recommendedName>
        <fullName evidence="8">ABC3 transporter permease C-terminal domain-containing protein</fullName>
    </recommendedName>
</protein>
<evidence type="ECO:0000256" key="3">
    <source>
        <dbReference type="ARBA" id="ARBA00022692"/>
    </source>
</evidence>
<proteinExistence type="inferred from homology"/>
<feature type="domain" description="ABC3 transporter permease C-terminal" evidence="8">
    <location>
        <begin position="641"/>
        <end position="754"/>
    </location>
</feature>
<feature type="transmembrane region" description="Helical" evidence="7">
    <location>
        <begin position="250"/>
        <end position="270"/>
    </location>
</feature>
<dbReference type="EMBL" id="BLAE01000092">
    <property type="protein sequence ID" value="GES16119.1"/>
    <property type="molecule type" value="Genomic_DNA"/>
</dbReference>
<dbReference type="PANTHER" id="PTHR30572:SF4">
    <property type="entry name" value="ABC TRANSPORTER PERMEASE YTRF"/>
    <property type="match status" value="1"/>
</dbReference>
<comment type="subcellular location">
    <subcellularLocation>
        <location evidence="1">Cell membrane</location>
        <topology evidence="1">Multi-pass membrane protein</topology>
    </subcellularLocation>
</comment>
<dbReference type="InterPro" id="IPR050250">
    <property type="entry name" value="Macrolide_Exporter_MacB"/>
</dbReference>